<dbReference type="Proteomes" id="UP000013827">
    <property type="component" value="Unassembled WGS sequence"/>
</dbReference>
<dbReference type="AlphaFoldDB" id="A0A0D3K246"/>
<keyword evidence="3" id="KW-1185">Reference proteome</keyword>
<evidence type="ECO:0000313" key="3">
    <source>
        <dbReference type="Proteomes" id="UP000013827"/>
    </source>
</evidence>
<dbReference type="KEGG" id="ehx:EMIHUDRAFT_233383"/>
<dbReference type="EnsemblProtists" id="EOD29831">
    <property type="protein sequence ID" value="EOD29831"/>
    <property type="gene ID" value="EMIHUDRAFT_233383"/>
</dbReference>
<sequence>MMTDVMSQNNLPLTPLGIKLGAGKEDFLHWILDWIPPAAHGGVEHLGGSSLLSLDRNLPGRYNYSVRPQFQNNVSEGSSVTRARLRETLCAVPNSTAFDFIESLGGRDRYIERMREHGRRLAQLREAQQRRPSQLTTTRDVEGLRRTAPAPPPPRSGVDNQWAPGTSPQELSRRLSENRQRRDESLEAHARRRMHMERRIARQASRLSMQQMRPPYQMRASAPLPPELVWREIVEQRLFREAELRPFLSRAERDLAGVEDSETLADVLADVRAAFFL</sequence>
<dbReference type="GeneID" id="17275104"/>
<dbReference type="HOGENOM" id="CLU_1006250_0_0_1"/>
<evidence type="ECO:0000256" key="1">
    <source>
        <dbReference type="SAM" id="MobiDB-lite"/>
    </source>
</evidence>
<reference evidence="3" key="1">
    <citation type="journal article" date="2013" name="Nature">
        <title>Pan genome of the phytoplankton Emiliania underpins its global distribution.</title>
        <authorList>
            <person name="Read B.A."/>
            <person name="Kegel J."/>
            <person name="Klute M.J."/>
            <person name="Kuo A."/>
            <person name="Lefebvre S.C."/>
            <person name="Maumus F."/>
            <person name="Mayer C."/>
            <person name="Miller J."/>
            <person name="Monier A."/>
            <person name="Salamov A."/>
            <person name="Young J."/>
            <person name="Aguilar M."/>
            <person name="Claverie J.M."/>
            <person name="Frickenhaus S."/>
            <person name="Gonzalez K."/>
            <person name="Herman E.K."/>
            <person name="Lin Y.C."/>
            <person name="Napier J."/>
            <person name="Ogata H."/>
            <person name="Sarno A.F."/>
            <person name="Shmutz J."/>
            <person name="Schroeder D."/>
            <person name="de Vargas C."/>
            <person name="Verret F."/>
            <person name="von Dassow P."/>
            <person name="Valentin K."/>
            <person name="Van de Peer Y."/>
            <person name="Wheeler G."/>
            <person name="Dacks J.B."/>
            <person name="Delwiche C.F."/>
            <person name="Dyhrman S.T."/>
            <person name="Glockner G."/>
            <person name="John U."/>
            <person name="Richards T."/>
            <person name="Worden A.Z."/>
            <person name="Zhang X."/>
            <person name="Grigoriev I.V."/>
            <person name="Allen A.E."/>
            <person name="Bidle K."/>
            <person name="Borodovsky M."/>
            <person name="Bowler C."/>
            <person name="Brownlee C."/>
            <person name="Cock J.M."/>
            <person name="Elias M."/>
            <person name="Gladyshev V.N."/>
            <person name="Groth M."/>
            <person name="Guda C."/>
            <person name="Hadaegh A."/>
            <person name="Iglesias-Rodriguez M.D."/>
            <person name="Jenkins J."/>
            <person name="Jones B.M."/>
            <person name="Lawson T."/>
            <person name="Leese F."/>
            <person name="Lindquist E."/>
            <person name="Lobanov A."/>
            <person name="Lomsadze A."/>
            <person name="Malik S.B."/>
            <person name="Marsh M.E."/>
            <person name="Mackinder L."/>
            <person name="Mock T."/>
            <person name="Mueller-Roeber B."/>
            <person name="Pagarete A."/>
            <person name="Parker M."/>
            <person name="Probert I."/>
            <person name="Quesneville H."/>
            <person name="Raines C."/>
            <person name="Rensing S.A."/>
            <person name="Riano-Pachon D.M."/>
            <person name="Richier S."/>
            <person name="Rokitta S."/>
            <person name="Shiraiwa Y."/>
            <person name="Soanes D.M."/>
            <person name="van der Giezen M."/>
            <person name="Wahlund T.M."/>
            <person name="Williams B."/>
            <person name="Wilson W."/>
            <person name="Wolfe G."/>
            <person name="Wurch L.L."/>
        </authorList>
    </citation>
    <scope>NUCLEOTIDE SEQUENCE</scope>
</reference>
<reference evidence="2" key="2">
    <citation type="submission" date="2024-10" db="UniProtKB">
        <authorList>
            <consortium name="EnsemblProtists"/>
        </authorList>
    </citation>
    <scope>IDENTIFICATION</scope>
</reference>
<organism evidence="2 3">
    <name type="scientific">Emiliania huxleyi (strain CCMP1516)</name>
    <dbReference type="NCBI Taxonomy" id="280463"/>
    <lineage>
        <taxon>Eukaryota</taxon>
        <taxon>Haptista</taxon>
        <taxon>Haptophyta</taxon>
        <taxon>Prymnesiophyceae</taxon>
        <taxon>Isochrysidales</taxon>
        <taxon>Noelaerhabdaceae</taxon>
        <taxon>Emiliania</taxon>
    </lineage>
</organism>
<evidence type="ECO:0000313" key="2">
    <source>
        <dbReference type="EnsemblProtists" id="EOD29831"/>
    </source>
</evidence>
<evidence type="ECO:0008006" key="4">
    <source>
        <dbReference type="Google" id="ProtNLM"/>
    </source>
</evidence>
<dbReference type="PaxDb" id="2903-EOD29831"/>
<feature type="region of interest" description="Disordered" evidence="1">
    <location>
        <begin position="124"/>
        <end position="193"/>
    </location>
</feature>
<accession>A0A0D3K246</accession>
<name>A0A0D3K246_EMIH1</name>
<protein>
    <recommendedName>
        <fullName evidence="4">PWI domain-containing protein</fullName>
    </recommendedName>
</protein>
<proteinExistence type="predicted"/>
<dbReference type="RefSeq" id="XP_005782260.1">
    <property type="nucleotide sequence ID" value="XM_005782203.1"/>
</dbReference>
<feature type="compositionally biased region" description="Basic and acidic residues" evidence="1">
    <location>
        <begin position="171"/>
        <end position="189"/>
    </location>
</feature>